<dbReference type="PANTHER" id="PTHR46239">
    <property type="entry name" value="DNA REPAIR PROTEIN RAD51 HOMOLOG 3 RAD51C"/>
    <property type="match status" value="1"/>
</dbReference>
<name>A0A316UFL9_9BASI</name>
<feature type="region of interest" description="Disordered" evidence="7">
    <location>
        <begin position="275"/>
        <end position="298"/>
    </location>
</feature>
<keyword evidence="3" id="KW-0227">DNA damage</keyword>
<dbReference type="PANTHER" id="PTHR46239:SF1">
    <property type="entry name" value="DNA REPAIR PROTEIN RAD51 HOMOLOG 3"/>
    <property type="match status" value="1"/>
</dbReference>
<evidence type="ECO:0008006" key="10">
    <source>
        <dbReference type="Google" id="ProtNLM"/>
    </source>
</evidence>
<organism evidence="8 9">
    <name type="scientific">Pseudomicrostroma glucosiphilum</name>
    <dbReference type="NCBI Taxonomy" id="1684307"/>
    <lineage>
        <taxon>Eukaryota</taxon>
        <taxon>Fungi</taxon>
        <taxon>Dikarya</taxon>
        <taxon>Basidiomycota</taxon>
        <taxon>Ustilaginomycotina</taxon>
        <taxon>Exobasidiomycetes</taxon>
        <taxon>Microstromatales</taxon>
        <taxon>Microstromatales incertae sedis</taxon>
        <taxon>Pseudomicrostroma</taxon>
    </lineage>
</organism>
<evidence type="ECO:0000256" key="5">
    <source>
        <dbReference type="ARBA" id="ARBA00023204"/>
    </source>
</evidence>
<feature type="compositionally biased region" description="Basic and acidic residues" evidence="7">
    <location>
        <begin position="283"/>
        <end position="298"/>
    </location>
</feature>
<dbReference type="Proteomes" id="UP000245942">
    <property type="component" value="Unassembled WGS sequence"/>
</dbReference>
<dbReference type="SUPFAM" id="SSF52540">
    <property type="entry name" value="P-loop containing nucleoside triphosphate hydrolases"/>
    <property type="match status" value="1"/>
</dbReference>
<dbReference type="InterPro" id="IPR052093">
    <property type="entry name" value="HR_Repair_Mediator"/>
</dbReference>
<reference evidence="8 9" key="1">
    <citation type="journal article" date="2018" name="Mol. Biol. Evol.">
        <title>Broad Genomic Sampling Reveals a Smut Pathogenic Ancestry of the Fungal Clade Ustilaginomycotina.</title>
        <authorList>
            <person name="Kijpornyongpan T."/>
            <person name="Mondo S.J."/>
            <person name="Barry K."/>
            <person name="Sandor L."/>
            <person name="Lee J."/>
            <person name="Lipzen A."/>
            <person name="Pangilinan J."/>
            <person name="LaButti K."/>
            <person name="Hainaut M."/>
            <person name="Henrissat B."/>
            <person name="Grigoriev I.V."/>
            <person name="Spatafora J.W."/>
            <person name="Aime M.C."/>
        </authorList>
    </citation>
    <scope>NUCLEOTIDE SEQUENCE [LARGE SCALE GENOMIC DNA]</scope>
    <source>
        <strain evidence="8 9">MCA 4718</strain>
    </source>
</reference>
<dbReference type="GO" id="GO:0007131">
    <property type="term" value="P:reciprocal meiotic recombination"/>
    <property type="evidence" value="ECO:0007669"/>
    <property type="project" value="TreeGrafter"/>
</dbReference>
<feature type="region of interest" description="Disordered" evidence="7">
    <location>
        <begin position="141"/>
        <end position="198"/>
    </location>
</feature>
<evidence type="ECO:0000256" key="2">
    <source>
        <dbReference type="ARBA" id="ARBA00022741"/>
    </source>
</evidence>
<evidence type="ECO:0000313" key="8">
    <source>
        <dbReference type="EMBL" id="PWN24039.1"/>
    </source>
</evidence>
<dbReference type="GO" id="GO:0000707">
    <property type="term" value="P:meiotic DNA recombinase assembly"/>
    <property type="evidence" value="ECO:0007669"/>
    <property type="project" value="TreeGrafter"/>
</dbReference>
<accession>A0A316UFL9</accession>
<evidence type="ECO:0000256" key="1">
    <source>
        <dbReference type="ARBA" id="ARBA00004123"/>
    </source>
</evidence>
<comment type="subcellular location">
    <subcellularLocation>
        <location evidence="1">Nucleus</location>
    </subcellularLocation>
</comment>
<dbReference type="EMBL" id="KZ819321">
    <property type="protein sequence ID" value="PWN24039.1"/>
    <property type="molecule type" value="Genomic_DNA"/>
</dbReference>
<gene>
    <name evidence="8" type="ORF">BCV69DRAFT_279944</name>
</gene>
<dbReference type="OrthoDB" id="5957327at2759"/>
<evidence type="ECO:0000256" key="6">
    <source>
        <dbReference type="ARBA" id="ARBA00023242"/>
    </source>
</evidence>
<dbReference type="GO" id="GO:0008821">
    <property type="term" value="F:crossover junction DNA endonuclease activity"/>
    <property type="evidence" value="ECO:0007669"/>
    <property type="project" value="TreeGrafter"/>
</dbReference>
<dbReference type="GO" id="GO:0005524">
    <property type="term" value="F:ATP binding"/>
    <property type="evidence" value="ECO:0007669"/>
    <property type="project" value="UniProtKB-KW"/>
</dbReference>
<evidence type="ECO:0000313" key="9">
    <source>
        <dbReference type="Proteomes" id="UP000245942"/>
    </source>
</evidence>
<dbReference type="GO" id="GO:0033063">
    <property type="term" value="C:Rad51B-Rad51C-Rad51D-XRCC2 complex"/>
    <property type="evidence" value="ECO:0007669"/>
    <property type="project" value="TreeGrafter"/>
</dbReference>
<feature type="compositionally biased region" description="Polar residues" evidence="7">
    <location>
        <begin position="175"/>
        <end position="197"/>
    </location>
</feature>
<evidence type="ECO:0000256" key="7">
    <source>
        <dbReference type="SAM" id="MobiDB-lite"/>
    </source>
</evidence>
<keyword evidence="5" id="KW-0234">DNA repair</keyword>
<keyword evidence="6" id="KW-0539">Nucleus</keyword>
<protein>
    <recommendedName>
        <fullName evidence="10">P-loop containing nucleoside triphosphate hydrolase protein</fullName>
    </recommendedName>
</protein>
<keyword evidence="4" id="KW-0067">ATP-binding</keyword>
<keyword evidence="9" id="KW-1185">Reference proteome</keyword>
<dbReference type="AlphaFoldDB" id="A0A316UFL9"/>
<dbReference type="GO" id="GO:0005657">
    <property type="term" value="C:replication fork"/>
    <property type="evidence" value="ECO:0007669"/>
    <property type="project" value="TreeGrafter"/>
</dbReference>
<dbReference type="GO" id="GO:0033065">
    <property type="term" value="C:Rad51C-XRCC3 complex"/>
    <property type="evidence" value="ECO:0007669"/>
    <property type="project" value="TreeGrafter"/>
</dbReference>
<dbReference type="Gene3D" id="3.40.50.300">
    <property type="entry name" value="P-loop containing nucleotide triphosphate hydrolases"/>
    <property type="match status" value="1"/>
</dbReference>
<dbReference type="RefSeq" id="XP_025351199.1">
    <property type="nucleotide sequence ID" value="XM_025491429.1"/>
</dbReference>
<proteinExistence type="predicted"/>
<sequence>MVQPASTWAKAIGSQAHPGVPTRSAAQTTFDSIPAEGHLLQDILPGHTLLQPLRDYGIVDTADIAYEFGLTAEYMNRQGNPSAAVTRAALLMPPTSPVELARFLQEVQRRLSFERSIPPPSSMHSLSHHTQTLLKGILPSSTASPRRELKPLPPPPLPSAESQELQRGGTPLASRASTPSERSRYGTTITAPSSPAEQSELAVVTEPVAPLPPLPPAAPMLSGLKALDDCFADEIGLPPGRALEIIGPTASGKSRFGLQLIVENRVAGLRMNRQRKAGVEPPECAREGPEQEESQSREGFDEVLIIDTEGSLTPDIIEETVWQRVELLKLTDPESTALFREVLDGMHLVIPASLAELIATIRVLTASPTPARSDQSKQDSELPGSLPPLRSLSAILLDTLSFHLRTPVETTPERRGRRHALSLLSSLLPLLSAQNPRLRLVATGQMSLKMFSRAGDLVTYRTPGSIARMVPQVEAPGGTGATGGAGGEYVSGMEKGPGVLGEGAWRILLFRLGERRMAQLFYSPPLPLSKKEDEASEGGQGEDSSGMVRGSQMKRRRIGAHADGGRWIPFRIDTRGRVVEE</sequence>
<dbReference type="STRING" id="1684307.A0A316UFL9"/>
<evidence type="ECO:0000256" key="4">
    <source>
        <dbReference type="ARBA" id="ARBA00022840"/>
    </source>
</evidence>
<evidence type="ECO:0000256" key="3">
    <source>
        <dbReference type="ARBA" id="ARBA00022763"/>
    </source>
</evidence>
<dbReference type="GeneID" id="37013163"/>
<dbReference type="GO" id="GO:0000400">
    <property type="term" value="F:four-way junction DNA binding"/>
    <property type="evidence" value="ECO:0007669"/>
    <property type="project" value="TreeGrafter"/>
</dbReference>
<feature type="region of interest" description="Disordered" evidence="7">
    <location>
        <begin position="527"/>
        <end position="560"/>
    </location>
</feature>
<dbReference type="InterPro" id="IPR027417">
    <property type="entry name" value="P-loop_NTPase"/>
</dbReference>
<keyword evidence="2" id="KW-0547">Nucleotide-binding</keyword>